<dbReference type="RefSeq" id="WP_007833659.1">
    <property type="nucleotide sequence ID" value="NZ_JNHM01000129.1"/>
</dbReference>
<dbReference type="Proteomes" id="UP000027661">
    <property type="component" value="Unassembled WGS sequence"/>
</dbReference>
<gene>
    <name evidence="1" type="ORF">M099_3719</name>
</gene>
<dbReference type="PATRIC" id="fig|1339352.3.peg.3496"/>
<protein>
    <submittedName>
        <fullName evidence="1">Uncharacterized protein</fullName>
    </submittedName>
</protein>
<evidence type="ECO:0000313" key="2">
    <source>
        <dbReference type="Proteomes" id="UP000027661"/>
    </source>
</evidence>
<dbReference type="EMBL" id="JNHM01000129">
    <property type="protein sequence ID" value="KDS46131.1"/>
    <property type="molecule type" value="Genomic_DNA"/>
</dbReference>
<comment type="caution">
    <text evidence="1">The sequence shown here is derived from an EMBL/GenBank/DDBJ whole genome shotgun (WGS) entry which is preliminary data.</text>
</comment>
<sequence length="45" mass="5241">MLLEELVSNILGISLLSELDDLLWDNTFRSNIYTLNATSFSYMKR</sequence>
<proteinExistence type="predicted"/>
<organism evidence="1 2">
    <name type="scientific">Phocaeicola vulgatus str. 3975 RP4</name>
    <dbReference type="NCBI Taxonomy" id="1339352"/>
    <lineage>
        <taxon>Bacteria</taxon>
        <taxon>Pseudomonadati</taxon>
        <taxon>Bacteroidota</taxon>
        <taxon>Bacteroidia</taxon>
        <taxon>Bacteroidales</taxon>
        <taxon>Bacteroidaceae</taxon>
        <taxon>Phocaeicola</taxon>
    </lineage>
</organism>
<dbReference type="AlphaFoldDB" id="A0A069S8D6"/>
<accession>A0A069S8D6</accession>
<name>A0A069S8D6_PHOVU</name>
<reference evidence="1 2" key="1">
    <citation type="submission" date="2014-04" db="EMBL/GenBank/DDBJ databases">
        <authorList>
            <person name="Sears C."/>
            <person name="Carroll K."/>
            <person name="Sack B.R."/>
            <person name="Qadri F."/>
            <person name="Myers L.L."/>
            <person name="Chung G.-T."/>
            <person name="Escheverria P."/>
            <person name="Fraser C.M."/>
            <person name="Sadzewicz L."/>
            <person name="Shefchek K.A."/>
            <person name="Tallon L."/>
            <person name="Das S.P."/>
            <person name="Daugherty S."/>
            <person name="Mongodin E.F."/>
        </authorList>
    </citation>
    <scope>NUCLEOTIDE SEQUENCE [LARGE SCALE GENOMIC DNA]</scope>
    <source>
        <strain evidence="1 2">3975 RP4</strain>
    </source>
</reference>
<evidence type="ECO:0000313" key="1">
    <source>
        <dbReference type="EMBL" id="KDS46131.1"/>
    </source>
</evidence>